<name>A0A133KAP4_9FIRM</name>
<evidence type="ECO:0000313" key="5">
    <source>
        <dbReference type="EMBL" id="KWZ76622.1"/>
    </source>
</evidence>
<dbReference type="Proteomes" id="UP000070383">
    <property type="component" value="Unassembled WGS sequence"/>
</dbReference>
<keyword evidence="3" id="KW-1133">Transmembrane helix</keyword>
<feature type="domain" description="J" evidence="4">
    <location>
        <begin position="191"/>
        <end position="255"/>
    </location>
</feature>
<dbReference type="STRING" id="33036.HMPREF3200_01744"/>
<sequence>MAKIFGKILHGFASLIGNIFTVLINIMNVITMTFEGIRQLLFLVFIFGCSGFVFFPFIALAIPRKLWTVIFIILIIPILGPKFISMLKYGNYTLTEWMYDRADSLITGKKVGFDSLSDYSNKYKFERQEERRRQAEEAARASQEEMNRRFEEIFRGFSYTNFNQGDWQSYDTGSSYTNMTNDLGFKEKYERSCDTLGLNYQTDIYQVKLNYRKLAKKYHPDINKEEGATEKFQQINDAYEFLTEANINKYKSTYN</sequence>
<keyword evidence="1" id="KW-0235">DNA replication</keyword>
<feature type="transmembrane region" description="Helical" evidence="3">
    <location>
        <begin position="66"/>
        <end position="84"/>
    </location>
</feature>
<dbReference type="GO" id="GO:0042026">
    <property type="term" value="P:protein refolding"/>
    <property type="evidence" value="ECO:0007669"/>
    <property type="project" value="TreeGrafter"/>
</dbReference>
<evidence type="ECO:0000259" key="4">
    <source>
        <dbReference type="PROSITE" id="PS50076"/>
    </source>
</evidence>
<dbReference type="RefSeq" id="WP_060929858.1">
    <property type="nucleotide sequence ID" value="NZ_KQ955290.1"/>
</dbReference>
<dbReference type="SMART" id="SM00271">
    <property type="entry name" value="DnaJ"/>
    <property type="match status" value="1"/>
</dbReference>
<keyword evidence="6" id="KW-1185">Reference proteome</keyword>
<dbReference type="GO" id="GO:0051082">
    <property type="term" value="F:unfolded protein binding"/>
    <property type="evidence" value="ECO:0007669"/>
    <property type="project" value="TreeGrafter"/>
</dbReference>
<dbReference type="InterPro" id="IPR036869">
    <property type="entry name" value="J_dom_sf"/>
</dbReference>
<gene>
    <name evidence="5" type="ORF">HMPREF3200_01744</name>
</gene>
<dbReference type="AlphaFoldDB" id="A0A133KAP4"/>
<evidence type="ECO:0000256" key="3">
    <source>
        <dbReference type="SAM" id="Phobius"/>
    </source>
</evidence>
<dbReference type="InterPro" id="IPR001623">
    <property type="entry name" value="DnaJ_domain"/>
</dbReference>
<evidence type="ECO:0000256" key="1">
    <source>
        <dbReference type="ARBA" id="ARBA00022705"/>
    </source>
</evidence>
<dbReference type="PANTHER" id="PTHR43096:SF52">
    <property type="entry name" value="DNAJ HOMOLOG 1, MITOCHONDRIAL-RELATED"/>
    <property type="match status" value="1"/>
</dbReference>
<comment type="caution">
    <text evidence="5">The sequence shown here is derived from an EMBL/GenBank/DDBJ whole genome shotgun (WGS) entry which is preliminary data.</text>
</comment>
<proteinExistence type="predicted"/>
<dbReference type="PRINTS" id="PR00625">
    <property type="entry name" value="JDOMAIN"/>
</dbReference>
<dbReference type="GO" id="GO:0005737">
    <property type="term" value="C:cytoplasm"/>
    <property type="evidence" value="ECO:0007669"/>
    <property type="project" value="TreeGrafter"/>
</dbReference>
<dbReference type="Pfam" id="PF00226">
    <property type="entry name" value="DnaJ"/>
    <property type="match status" value="1"/>
</dbReference>
<dbReference type="SUPFAM" id="SSF46565">
    <property type="entry name" value="Chaperone J-domain"/>
    <property type="match status" value="1"/>
</dbReference>
<dbReference type="Gene3D" id="1.10.287.110">
    <property type="entry name" value="DnaJ domain"/>
    <property type="match status" value="1"/>
</dbReference>
<dbReference type="OrthoDB" id="9779889at2"/>
<keyword evidence="3" id="KW-0472">Membrane</keyword>
<evidence type="ECO:0000313" key="6">
    <source>
        <dbReference type="Proteomes" id="UP000070383"/>
    </source>
</evidence>
<reference evidence="6" key="1">
    <citation type="submission" date="2016-01" db="EMBL/GenBank/DDBJ databases">
        <authorList>
            <person name="Mitreva M."/>
            <person name="Pepin K.H."/>
            <person name="Mihindukulasuriya K.A."/>
            <person name="Fulton R."/>
            <person name="Fronick C."/>
            <person name="O'Laughlin M."/>
            <person name="Miner T."/>
            <person name="Herter B."/>
            <person name="Rosa B.A."/>
            <person name="Cordes M."/>
            <person name="Tomlinson C."/>
            <person name="Wollam A."/>
            <person name="Palsikar V.B."/>
            <person name="Mardis E.R."/>
            <person name="Wilson R.K."/>
        </authorList>
    </citation>
    <scope>NUCLEOTIDE SEQUENCE [LARGE SCALE GENOMIC DNA]</scope>
    <source>
        <strain evidence="6">MJR8151</strain>
    </source>
</reference>
<keyword evidence="3" id="KW-0812">Transmembrane</keyword>
<evidence type="ECO:0000256" key="2">
    <source>
        <dbReference type="ARBA" id="ARBA00023186"/>
    </source>
</evidence>
<dbReference type="PATRIC" id="fig|33036.3.peg.1729"/>
<dbReference type="CDD" id="cd06257">
    <property type="entry name" value="DnaJ"/>
    <property type="match status" value="1"/>
</dbReference>
<protein>
    <submittedName>
        <fullName evidence="5">DnaJ domain protein</fullName>
    </submittedName>
</protein>
<dbReference type="PANTHER" id="PTHR43096">
    <property type="entry name" value="DNAJ HOMOLOG 1, MITOCHONDRIAL-RELATED"/>
    <property type="match status" value="1"/>
</dbReference>
<feature type="transmembrane region" description="Helical" evidence="3">
    <location>
        <begin position="40"/>
        <end position="59"/>
    </location>
</feature>
<dbReference type="PROSITE" id="PS50076">
    <property type="entry name" value="DNAJ_2"/>
    <property type="match status" value="1"/>
</dbReference>
<accession>A0A133KAP4</accession>
<dbReference type="EMBL" id="LRPM01000073">
    <property type="protein sequence ID" value="KWZ76622.1"/>
    <property type="molecule type" value="Genomic_DNA"/>
</dbReference>
<keyword evidence="2" id="KW-0143">Chaperone</keyword>
<organism evidence="5 6">
    <name type="scientific">Anaerococcus tetradius</name>
    <dbReference type="NCBI Taxonomy" id="33036"/>
    <lineage>
        <taxon>Bacteria</taxon>
        <taxon>Bacillati</taxon>
        <taxon>Bacillota</taxon>
        <taxon>Tissierellia</taxon>
        <taxon>Tissierellales</taxon>
        <taxon>Peptoniphilaceae</taxon>
        <taxon>Anaerococcus</taxon>
    </lineage>
</organism>
<dbReference type="GO" id="GO:0006260">
    <property type="term" value="P:DNA replication"/>
    <property type="evidence" value="ECO:0007669"/>
    <property type="project" value="UniProtKB-KW"/>
</dbReference>
<feature type="transmembrane region" description="Helical" evidence="3">
    <location>
        <begin position="12"/>
        <end position="34"/>
    </location>
</feature>